<keyword evidence="3" id="KW-1185">Reference proteome</keyword>
<dbReference type="InterPro" id="IPR033469">
    <property type="entry name" value="CYTH-like_dom_sf"/>
</dbReference>
<dbReference type="Pfam" id="PF01928">
    <property type="entry name" value="CYTH"/>
    <property type="match status" value="1"/>
</dbReference>
<dbReference type="CDD" id="cd07374">
    <property type="entry name" value="CYTH-like_Pase"/>
    <property type="match status" value="1"/>
</dbReference>
<dbReference type="InterPro" id="IPR023577">
    <property type="entry name" value="CYTH_domain"/>
</dbReference>
<dbReference type="EMBL" id="BSYO01000004">
    <property type="protein sequence ID" value="GMH03617.1"/>
    <property type="molecule type" value="Genomic_DNA"/>
</dbReference>
<dbReference type="SUPFAM" id="SSF55154">
    <property type="entry name" value="CYTH-like phosphatases"/>
    <property type="match status" value="1"/>
</dbReference>
<dbReference type="Proteomes" id="UP001279734">
    <property type="component" value="Unassembled WGS sequence"/>
</dbReference>
<proteinExistence type="predicted"/>
<dbReference type="PANTHER" id="PTHR34948:SF9">
    <property type="entry name" value="CYTH DOMAIN-CONTAINING PROTEIN"/>
    <property type="match status" value="1"/>
</dbReference>
<comment type="caution">
    <text evidence="2">The sequence shown here is derived from an EMBL/GenBank/DDBJ whole genome shotgun (WGS) entry which is preliminary data.</text>
</comment>
<dbReference type="SMART" id="SM01118">
    <property type="entry name" value="CYTH"/>
    <property type="match status" value="1"/>
</dbReference>
<dbReference type="GO" id="GO:0016462">
    <property type="term" value="F:pyrophosphatase activity"/>
    <property type="evidence" value="ECO:0007669"/>
    <property type="project" value="UniProtKB-ARBA"/>
</dbReference>
<evidence type="ECO:0000259" key="1">
    <source>
        <dbReference type="PROSITE" id="PS51707"/>
    </source>
</evidence>
<evidence type="ECO:0000313" key="3">
    <source>
        <dbReference type="Proteomes" id="UP001279734"/>
    </source>
</evidence>
<sequence length="205" mass="23218">MEVEVKLKLPDSLSHQKLISILSPFHVQTLLQENIFFDTPTFLLAANRSALRLRLYDHDRRCVLSFKSSPAISDGISRAEEIEQEIEPTVGRACVAEPWRLSRIEPSNGVSERAREIIGGEDLFGKLVCLGGFRNVRNVYEWRGLKLEVDETLFDFGTSYEIECESENPNEAKRLIEELLESNGIGFCYSQVSKFAVFIAGKFSP</sequence>
<protein>
    <recommendedName>
        <fullName evidence="1">CYTH domain-containing protein</fullName>
    </recommendedName>
</protein>
<accession>A0AAD3S3N0</accession>
<dbReference type="PANTHER" id="PTHR34948">
    <property type="entry name" value="OS08G0299200 PROTEIN"/>
    <property type="match status" value="1"/>
</dbReference>
<evidence type="ECO:0000313" key="2">
    <source>
        <dbReference type="EMBL" id="GMH03617.1"/>
    </source>
</evidence>
<dbReference type="AlphaFoldDB" id="A0AAD3S3N0"/>
<name>A0AAD3S3N0_NEPGR</name>
<gene>
    <name evidence="2" type="ORF">Nepgr_005456</name>
</gene>
<dbReference type="PROSITE" id="PS51707">
    <property type="entry name" value="CYTH"/>
    <property type="match status" value="1"/>
</dbReference>
<reference evidence="2" key="1">
    <citation type="submission" date="2023-05" db="EMBL/GenBank/DDBJ databases">
        <title>Nepenthes gracilis genome sequencing.</title>
        <authorList>
            <person name="Fukushima K."/>
        </authorList>
    </citation>
    <scope>NUCLEOTIDE SEQUENCE</scope>
    <source>
        <strain evidence="2">SING2019-196</strain>
    </source>
</reference>
<feature type="domain" description="CYTH" evidence="1">
    <location>
        <begin position="1"/>
        <end position="202"/>
    </location>
</feature>
<dbReference type="Gene3D" id="2.40.320.10">
    <property type="entry name" value="Hypothetical Protein Pfu-838710-001"/>
    <property type="match status" value="1"/>
</dbReference>
<organism evidence="2 3">
    <name type="scientific">Nepenthes gracilis</name>
    <name type="common">Slender pitcher plant</name>
    <dbReference type="NCBI Taxonomy" id="150966"/>
    <lineage>
        <taxon>Eukaryota</taxon>
        <taxon>Viridiplantae</taxon>
        <taxon>Streptophyta</taxon>
        <taxon>Embryophyta</taxon>
        <taxon>Tracheophyta</taxon>
        <taxon>Spermatophyta</taxon>
        <taxon>Magnoliopsida</taxon>
        <taxon>eudicotyledons</taxon>
        <taxon>Gunneridae</taxon>
        <taxon>Pentapetalae</taxon>
        <taxon>Caryophyllales</taxon>
        <taxon>Nepenthaceae</taxon>
        <taxon>Nepenthes</taxon>
    </lineage>
</organism>